<organism evidence="4 5">
    <name type="scientific">Thermaerobacter composti</name>
    <dbReference type="NCBI Taxonomy" id="554949"/>
    <lineage>
        <taxon>Bacteria</taxon>
        <taxon>Bacillati</taxon>
        <taxon>Bacillota</taxon>
        <taxon>Clostridia</taxon>
        <taxon>Eubacteriales</taxon>
        <taxon>Clostridiales Family XVII. Incertae Sedis</taxon>
        <taxon>Thermaerobacter</taxon>
    </lineage>
</organism>
<evidence type="ECO:0000313" key="4">
    <source>
        <dbReference type="EMBL" id="WPD19351.1"/>
    </source>
</evidence>
<dbReference type="InterPro" id="IPR000979">
    <property type="entry name" value="Phosphodiesterase_MJ0936/Vps29"/>
</dbReference>
<feature type="domain" description="Calcineurin-like phosphoesterase" evidence="3">
    <location>
        <begin position="4"/>
        <end position="156"/>
    </location>
</feature>
<dbReference type="Pfam" id="PF12850">
    <property type="entry name" value="Metallophos_2"/>
    <property type="match status" value="1"/>
</dbReference>
<dbReference type="Proteomes" id="UP001304683">
    <property type="component" value="Chromosome"/>
</dbReference>
<dbReference type="PANTHER" id="PTHR11124">
    <property type="entry name" value="VACUOLAR SORTING PROTEIN VPS29"/>
    <property type="match status" value="1"/>
</dbReference>
<dbReference type="EC" id="3.1.4.-" evidence="2"/>
<protein>
    <recommendedName>
        <fullName evidence="2">Phosphoesterase</fullName>
        <ecNumber evidence="2">3.1.4.-</ecNumber>
    </recommendedName>
</protein>
<dbReference type="CDD" id="cd00841">
    <property type="entry name" value="MPP_YfcE"/>
    <property type="match status" value="1"/>
</dbReference>
<accession>A0ABZ0QPE2</accession>
<sequence length="171" mass="18429">MPTRVLVLSDTHLPGRARSLPPSVLEAAAQADLIVHAGDLVSLDVYDELALLAPVIAVHGNVDDPEACRRLPARAVFERDGVRVGVTHGHLGRAPTTPGRALEAFAADEPRPAVVIFGHSHQPLIERREGVLLLNPGSPTDPRRAPAPSYAWLELDGGEARARLVELPRRR</sequence>
<proteinExistence type="inferred from homology"/>
<dbReference type="InterPro" id="IPR029052">
    <property type="entry name" value="Metallo-depent_PP-like"/>
</dbReference>
<evidence type="ECO:0000256" key="2">
    <source>
        <dbReference type="RuleBase" id="RU362039"/>
    </source>
</evidence>
<dbReference type="SUPFAM" id="SSF56300">
    <property type="entry name" value="Metallo-dependent phosphatases"/>
    <property type="match status" value="1"/>
</dbReference>
<comment type="similarity">
    <text evidence="1 2">Belongs to the metallophosphoesterase superfamily. YfcE family.</text>
</comment>
<name>A0ABZ0QPE2_9FIRM</name>
<dbReference type="Gene3D" id="3.60.21.10">
    <property type="match status" value="1"/>
</dbReference>
<dbReference type="InterPro" id="IPR041802">
    <property type="entry name" value="MPP_YfcE"/>
</dbReference>
<dbReference type="EMBL" id="CP132508">
    <property type="protein sequence ID" value="WPD19351.1"/>
    <property type="molecule type" value="Genomic_DNA"/>
</dbReference>
<dbReference type="NCBIfam" id="TIGR00040">
    <property type="entry name" value="yfcE"/>
    <property type="match status" value="1"/>
</dbReference>
<keyword evidence="5" id="KW-1185">Reference proteome</keyword>
<keyword evidence="2" id="KW-0479">Metal-binding</keyword>
<dbReference type="RefSeq" id="WP_318750896.1">
    <property type="nucleotide sequence ID" value="NZ_CP132508.1"/>
</dbReference>
<dbReference type="InterPro" id="IPR024654">
    <property type="entry name" value="Calcineurin-like_PHP_lpxH"/>
</dbReference>
<evidence type="ECO:0000313" key="5">
    <source>
        <dbReference type="Proteomes" id="UP001304683"/>
    </source>
</evidence>
<comment type="cofactor">
    <cofactor evidence="2">
        <name>a divalent metal cation</name>
        <dbReference type="ChEBI" id="CHEBI:60240"/>
    </cofactor>
</comment>
<reference evidence="4 5" key="1">
    <citation type="submission" date="2023-08" db="EMBL/GenBank/DDBJ databases">
        <title>Genome sequence of Thermaerobacter compostii strain Ins1, a spore-forming filamentous bacterium isolated from a deep geothermal reservoir.</title>
        <authorList>
            <person name="Bregnard D."/>
            <person name="Gonzalez D."/>
            <person name="Junier P."/>
        </authorList>
    </citation>
    <scope>NUCLEOTIDE SEQUENCE [LARGE SCALE GENOMIC DNA]</scope>
    <source>
        <strain evidence="4 5">Ins1</strain>
    </source>
</reference>
<evidence type="ECO:0000259" key="3">
    <source>
        <dbReference type="Pfam" id="PF12850"/>
    </source>
</evidence>
<evidence type="ECO:0000256" key="1">
    <source>
        <dbReference type="ARBA" id="ARBA00008950"/>
    </source>
</evidence>
<gene>
    <name evidence="4" type="ORF">Q5761_01375</name>
</gene>